<dbReference type="Proteomes" id="UP000460654">
    <property type="component" value="Unassembled WGS sequence"/>
</dbReference>
<accession>A0A8H1MKC5</accession>
<evidence type="ECO:0000313" key="2">
    <source>
        <dbReference type="Proteomes" id="UP000460654"/>
    </source>
</evidence>
<name>A0A8H1MKC5_ECOLX</name>
<sequence length="213" mass="24664">MKIKLTPIWLWIKQYQHPLRVLGGIFFGAALIAAFFWISGFDIEPIAFALGMLSSLFLASPSVAEYFLPERKPVRDMTYEEILNFIPKTEPSQDWHGISREWASERFLKEDPRLRFRAKFIDEGIQCENFIEDWANNHPDPRATGYWYELYYDGAFLDRFLLVSVDGGRADIPPPKLQTKEISLLNYHVAKIHDTSGTLDEYIKRSGLTIAKT</sequence>
<dbReference type="RefSeq" id="WP_001542678.1">
    <property type="nucleotide sequence ID" value="NZ_CAIZVD010000007.1"/>
</dbReference>
<dbReference type="EMBL" id="QYOH01000004">
    <property type="protein sequence ID" value="TXU37146.1"/>
    <property type="molecule type" value="Genomic_DNA"/>
</dbReference>
<dbReference type="AlphaFoldDB" id="A0A8H1MKC5"/>
<organism evidence="1 2">
    <name type="scientific">Escherichia coli</name>
    <dbReference type="NCBI Taxonomy" id="562"/>
    <lineage>
        <taxon>Bacteria</taxon>
        <taxon>Pseudomonadati</taxon>
        <taxon>Pseudomonadota</taxon>
        <taxon>Gammaproteobacteria</taxon>
        <taxon>Enterobacterales</taxon>
        <taxon>Enterobacteriaceae</taxon>
        <taxon>Escherichia</taxon>
    </lineage>
</organism>
<gene>
    <name evidence="1" type="ORF">D4N09_06625</name>
</gene>
<proteinExistence type="predicted"/>
<evidence type="ECO:0000313" key="1">
    <source>
        <dbReference type="EMBL" id="TXU37146.1"/>
    </source>
</evidence>
<comment type="caution">
    <text evidence="1">The sequence shown here is derived from an EMBL/GenBank/DDBJ whole genome shotgun (WGS) entry which is preliminary data.</text>
</comment>
<reference evidence="1 2" key="1">
    <citation type="submission" date="2018-09" db="EMBL/GenBank/DDBJ databases">
        <title>Persistent metagenomic signatures of early life antibiotic treatment in the infant gut microbiota and resistome.</title>
        <authorList>
            <person name="Gasparrini A.J."/>
        </authorList>
    </citation>
    <scope>NUCLEOTIDE SEQUENCE [LARGE SCALE GENOMIC DNA]</scope>
    <source>
        <strain evidence="1 2">T0181B.E-10</strain>
    </source>
</reference>
<protein>
    <submittedName>
        <fullName evidence="1">Uncharacterized protein</fullName>
    </submittedName>
</protein>